<evidence type="ECO:0000256" key="1">
    <source>
        <dbReference type="SAM" id="Phobius"/>
    </source>
</evidence>
<evidence type="ECO:0000313" key="4">
    <source>
        <dbReference type="Proteomes" id="UP001497600"/>
    </source>
</evidence>
<gene>
    <name evidence="3" type="ORF">CAAN4_H04258</name>
</gene>
<keyword evidence="4" id="KW-1185">Reference proteome</keyword>
<sequence>MSGERQPLKQTNNYYNEEIYYEDEEPELSPTMKYLLWAVGIFTSIFCIFLFTVYIPSVFIPEARPLEGILKVSEVEHHLTTISAERVRELGLHKFQSIVNDEDDDSTESMEEEDIEDQLDIDLTHTFKSKGVERFILVGDVHGEYNRLMSLMKKVQFNPKKDLVLLLGDFISKGPDSVKVIEWASSNGVECILGNHEYYALGNYAKFHGLYSPFFVNPNDNDTTIVGEKYLNVKGFNDDPEFLMAKKFQPEHIAYINSCPVIRRLGPVPLHKPRNNNGSLNFVEGVAVHAGLRWDLAQAKEPLEEQNPIDCLEMRKLLPPFYNETTDDPHFPNAVGWTGLWKDTQKLLSRKDRQAVYYGHDARKGLRLKKYTRGLDSRCTVGGYLSAMVIWKEEQLFNGKLREFYKEQAYQVKC</sequence>
<keyword evidence="1" id="KW-0812">Transmembrane</keyword>
<dbReference type="InterPro" id="IPR050126">
    <property type="entry name" value="Ap4A_hydrolase"/>
</dbReference>
<accession>A0ABP0EJV6</accession>
<dbReference type="InterPro" id="IPR029052">
    <property type="entry name" value="Metallo-depent_PP-like"/>
</dbReference>
<protein>
    <recommendedName>
        <fullName evidence="2">Calcineurin-like phosphoesterase domain-containing protein</fullName>
    </recommendedName>
</protein>
<keyword evidence="1" id="KW-1133">Transmembrane helix</keyword>
<reference evidence="3 4" key="1">
    <citation type="submission" date="2024-01" db="EMBL/GenBank/DDBJ databases">
        <authorList>
            <consortium name="Genoscope - CEA"/>
            <person name="William W."/>
        </authorList>
    </citation>
    <scope>NUCLEOTIDE SEQUENCE [LARGE SCALE GENOMIC DNA]</scope>
    <source>
        <strain evidence="3 4">29B2s-10</strain>
    </source>
</reference>
<feature type="domain" description="Calcineurin-like phosphoesterase" evidence="2">
    <location>
        <begin position="134"/>
        <end position="236"/>
    </location>
</feature>
<dbReference type="PANTHER" id="PTHR42850:SF4">
    <property type="entry name" value="ZINC-DEPENDENT ENDOPOLYPHOSPHATASE"/>
    <property type="match status" value="1"/>
</dbReference>
<organism evidence="3 4">
    <name type="scientific">[Candida] anglica</name>
    <dbReference type="NCBI Taxonomy" id="148631"/>
    <lineage>
        <taxon>Eukaryota</taxon>
        <taxon>Fungi</taxon>
        <taxon>Dikarya</taxon>
        <taxon>Ascomycota</taxon>
        <taxon>Saccharomycotina</taxon>
        <taxon>Pichiomycetes</taxon>
        <taxon>Debaryomycetaceae</taxon>
        <taxon>Kurtzmaniella</taxon>
    </lineage>
</organism>
<dbReference type="Pfam" id="PF00149">
    <property type="entry name" value="Metallophos"/>
    <property type="match status" value="1"/>
</dbReference>
<dbReference type="EMBL" id="OZ004260">
    <property type="protein sequence ID" value="CAK7920603.1"/>
    <property type="molecule type" value="Genomic_DNA"/>
</dbReference>
<dbReference type="SUPFAM" id="SSF56300">
    <property type="entry name" value="Metallo-dependent phosphatases"/>
    <property type="match status" value="1"/>
</dbReference>
<dbReference type="PANTHER" id="PTHR42850">
    <property type="entry name" value="METALLOPHOSPHOESTERASE"/>
    <property type="match status" value="1"/>
</dbReference>
<dbReference type="InterPro" id="IPR004843">
    <property type="entry name" value="Calcineurin-like_PHP"/>
</dbReference>
<evidence type="ECO:0000259" key="2">
    <source>
        <dbReference type="Pfam" id="PF00149"/>
    </source>
</evidence>
<evidence type="ECO:0000313" key="3">
    <source>
        <dbReference type="EMBL" id="CAK7920603.1"/>
    </source>
</evidence>
<feature type="transmembrane region" description="Helical" evidence="1">
    <location>
        <begin position="34"/>
        <end position="55"/>
    </location>
</feature>
<name>A0ABP0EJV6_9ASCO</name>
<dbReference type="Proteomes" id="UP001497600">
    <property type="component" value="Chromosome H"/>
</dbReference>
<dbReference type="CDD" id="cd00144">
    <property type="entry name" value="MPP_PPP_family"/>
    <property type="match status" value="1"/>
</dbReference>
<proteinExistence type="predicted"/>
<dbReference type="Gene3D" id="3.60.21.10">
    <property type="match status" value="1"/>
</dbReference>
<keyword evidence="1" id="KW-0472">Membrane</keyword>